<dbReference type="EMBL" id="JAXOVC010000003">
    <property type="protein sequence ID" value="KAK4503326.1"/>
    <property type="molecule type" value="Genomic_DNA"/>
</dbReference>
<dbReference type="InterPro" id="IPR036291">
    <property type="entry name" value="NAD(P)-bd_dom_sf"/>
</dbReference>
<dbReference type="InterPro" id="IPR051468">
    <property type="entry name" value="Fungal_SecMetab_SDRs"/>
</dbReference>
<evidence type="ECO:0008006" key="5">
    <source>
        <dbReference type="Google" id="ProtNLM"/>
    </source>
</evidence>
<organism evidence="2 4">
    <name type="scientific">Zasmidium cellare</name>
    <name type="common">Wine cellar mold</name>
    <name type="synonym">Racodium cellare</name>
    <dbReference type="NCBI Taxonomy" id="395010"/>
    <lineage>
        <taxon>Eukaryota</taxon>
        <taxon>Fungi</taxon>
        <taxon>Dikarya</taxon>
        <taxon>Ascomycota</taxon>
        <taxon>Pezizomycotina</taxon>
        <taxon>Dothideomycetes</taxon>
        <taxon>Dothideomycetidae</taxon>
        <taxon>Mycosphaerellales</taxon>
        <taxon>Mycosphaerellaceae</taxon>
        <taxon>Zasmidium</taxon>
    </lineage>
</organism>
<keyword evidence="4" id="KW-1185">Reference proteome</keyword>
<evidence type="ECO:0000313" key="3">
    <source>
        <dbReference type="EMBL" id="KAK4503326.1"/>
    </source>
</evidence>
<dbReference type="InterPro" id="IPR002347">
    <property type="entry name" value="SDR_fam"/>
</dbReference>
<dbReference type="PRINTS" id="PR00081">
    <property type="entry name" value="GDHRDH"/>
</dbReference>
<reference evidence="2 4" key="1">
    <citation type="journal article" date="2023" name="G3 (Bethesda)">
        <title>A chromosome-level genome assembly of Zasmidium syzygii isolated from banana leaves.</title>
        <authorList>
            <person name="van Westerhoven A.C."/>
            <person name="Mehrabi R."/>
            <person name="Talebi R."/>
            <person name="Steentjes M.B.F."/>
            <person name="Corcolon B."/>
            <person name="Chong P.A."/>
            <person name="Kema G.H.J."/>
            <person name="Seidl M.F."/>
        </authorList>
    </citation>
    <scope>NUCLEOTIDE SEQUENCE [LARGE SCALE GENOMIC DNA]</scope>
    <source>
        <strain evidence="2 4">P124</strain>
    </source>
</reference>
<dbReference type="PANTHER" id="PTHR43544:SF26">
    <property type="entry name" value="SHORT CHAIN DEHYDROGENASE_REDUCTASE FAMILY OXIDOREDUCTASE (JCVI)"/>
    <property type="match status" value="1"/>
</dbReference>
<dbReference type="PANTHER" id="PTHR43544">
    <property type="entry name" value="SHORT-CHAIN DEHYDROGENASE/REDUCTASE"/>
    <property type="match status" value="1"/>
</dbReference>
<proteinExistence type="inferred from homology"/>
<dbReference type="Gene3D" id="3.40.50.720">
    <property type="entry name" value="NAD(P)-binding Rossmann-like Domain"/>
    <property type="match status" value="1"/>
</dbReference>
<name>A0ABR0DX95_ZASCE</name>
<dbReference type="Pfam" id="PF00106">
    <property type="entry name" value="adh_short"/>
    <property type="match status" value="1"/>
</dbReference>
<gene>
    <name evidence="3" type="ORF">PRZ48_004241</name>
    <name evidence="2" type="ORF">PRZ48_015297</name>
</gene>
<dbReference type="EMBL" id="JAXOVC010000016">
    <property type="protein sequence ID" value="KAK4493630.1"/>
    <property type="molecule type" value="Genomic_DNA"/>
</dbReference>
<comment type="caution">
    <text evidence="2">The sequence shown here is derived from an EMBL/GenBank/DDBJ whole genome shotgun (WGS) entry which is preliminary data.</text>
</comment>
<accession>A0ABR0DX95</accession>
<protein>
    <recommendedName>
        <fullName evidence="5">NAD(P)-binding protein</fullName>
    </recommendedName>
</protein>
<reference evidence="2" key="2">
    <citation type="submission" date="2023-10" db="EMBL/GenBank/DDBJ databases">
        <authorList>
            <person name="Van Westerhoven A."/>
        </authorList>
    </citation>
    <scope>NUCLEOTIDE SEQUENCE</scope>
    <source>
        <strain evidence="2">P124</strain>
    </source>
</reference>
<evidence type="ECO:0000313" key="4">
    <source>
        <dbReference type="Proteomes" id="UP001305779"/>
    </source>
</evidence>
<evidence type="ECO:0000256" key="1">
    <source>
        <dbReference type="ARBA" id="ARBA00006484"/>
    </source>
</evidence>
<evidence type="ECO:0000313" key="2">
    <source>
        <dbReference type="EMBL" id="KAK4493630.1"/>
    </source>
</evidence>
<sequence length="150" mass="16376">MKIRDLNTQDLQEHMVSNVYGVVWLYQATRALLEKSSNGKFATIGSMAGFLENQPPYFSAAYGPSKTAVHWMTKRIDGEEEKITAFVLDPGFVDTDMARKGAEILGVSLEGLGALTPEQSANGIKAVVDGASKEQTGGQMWNFKGEEVAW</sequence>
<comment type="similarity">
    <text evidence="1">Belongs to the short-chain dehydrogenases/reductases (SDR) family.</text>
</comment>
<dbReference type="SUPFAM" id="SSF51735">
    <property type="entry name" value="NAD(P)-binding Rossmann-fold domains"/>
    <property type="match status" value="1"/>
</dbReference>
<dbReference type="Proteomes" id="UP001305779">
    <property type="component" value="Unassembled WGS sequence"/>
</dbReference>